<comment type="caution">
    <text evidence="5">The sequence shown here is derived from an EMBL/GenBank/DDBJ whole genome shotgun (WGS) entry which is preliminary data.</text>
</comment>
<proteinExistence type="predicted"/>
<keyword evidence="6" id="KW-1185">Reference proteome</keyword>
<sequence length="1245" mass="140168">MPAPDQIEDLKKAAQLGEHGHPTIQQNLGSSSGNAATFATASPNDPYNRLIRALGLPLPCPPGFLERCKREMTPETCEWLQQQPEFEEWVEGGNQILWVVGGSGTGKTMLSVSTVEHLKTQIRSRDALPDQEKEQGFLPDALAYCFCDPTERNTPSAIIGGLLRQLIETYRKPLKNNMFDGVSYDADALFEVFESVLRELGSHFRHIYILLDGLDECDGSPGKSLAGSLCRLMIEDGMKTKLLVTSQLVYWIREELDARNIPLFHINKTNIVGDIQKTIKHKVRKADLDVKIGSQRRQKLQDHLLENSGDTFLWADLVIKNLDDAEHTPKNLEFDEVTNEIPSELNSVYDRIMINVYRRILENRYSLDEVDFVLQFVTVARRDLTADEIDMAFATWKNKTTGGPTIIPDLGSIKTRVYESCIPLVSFDSETKVVYFMHKSVATYLSSARPYALLGKILSGTLHRYNVAPRLDVFSNIFRLGDFIFGRGSEPESSSGPPRRPPEAMIRHQRIQVDRSRANFLVLDVCLRYLDMCGLDNDEKMSRYERGLRVGLEDLKEQHPEEKESNIFIGYAREYWQDHALAMMDFEQAIQELRKLSNMPMLRDRLLLRAAESGHDRVLRILLKEMGASPMVEDRDGKSALHLAALGGHVATVQLLLDHGADPDQRDSAGATALHLAAGGGKISTFTQLFALHKKHRQKQEEREARNNTSALLFLSRQWLMQIRRLIFGAWFHSMEDDTGVTVDVEVPDKKGGTLLAWALESGSKEVIEFLLVNDAKTDIRYFRDPRRTNLSKTDLKLAINYFAELFEDLLETLEISNPNQRQRTPLARAAERGLGDVVELLLDYKADPNFKDASGRAAVFWAAKSGHEGIIETLKEQGADCNSQLRLAVLRKQVPAIRRLIQKGEADPNWEDERGLSPVGWAAVVGDKDVMEALLESGRADTESKATKYRFTPLVLAAQYGENDVIEPLINKGKANVNWVDETTSTPLMWAANRSHNDVVKSILASGKADLGHTNKIGRTALMETAMAGNEEAFSLLMQQEKNVNRTDAFGRSAIFHAIRGGNRRIIDTLLSRPELDIWTPDFYGATCLSIAARFGDNSTIRELLGRGNNNHKNLLSKMIKLLSHRDNFGRSPIAWAVIKGHSSTGNRLVEQYNMLRLSTGRDELILPQMLSSTITTGPQVWPQSFCDVCFFNISDSESYYTCGLCFMAIGYFVCCQECWTTLKPQPKCKGPRHKLYLRMKNGE</sequence>
<dbReference type="InterPro" id="IPR027417">
    <property type="entry name" value="P-loop_NTPase"/>
</dbReference>
<dbReference type="EMBL" id="JAWHQM010000002">
    <property type="protein sequence ID" value="KAK5625582.1"/>
    <property type="molecule type" value="Genomic_DNA"/>
</dbReference>
<organism evidence="5 6">
    <name type="scientific">Xylaria bambusicola</name>
    <dbReference type="NCBI Taxonomy" id="326684"/>
    <lineage>
        <taxon>Eukaryota</taxon>
        <taxon>Fungi</taxon>
        <taxon>Dikarya</taxon>
        <taxon>Ascomycota</taxon>
        <taxon>Pezizomycotina</taxon>
        <taxon>Sordariomycetes</taxon>
        <taxon>Xylariomycetidae</taxon>
        <taxon>Xylariales</taxon>
        <taxon>Xylariaceae</taxon>
        <taxon>Xylaria</taxon>
    </lineage>
</organism>
<dbReference type="SUPFAM" id="SSF52540">
    <property type="entry name" value="P-loop containing nucleoside triphosphate hydrolases"/>
    <property type="match status" value="1"/>
</dbReference>
<dbReference type="SUPFAM" id="SSF48403">
    <property type="entry name" value="Ankyrin repeat"/>
    <property type="match status" value="2"/>
</dbReference>
<dbReference type="Gene3D" id="1.25.40.20">
    <property type="entry name" value="Ankyrin repeat-containing domain"/>
    <property type="match status" value="3"/>
</dbReference>
<dbReference type="AlphaFoldDB" id="A0AAN7Z1H1"/>
<dbReference type="InterPro" id="IPR002110">
    <property type="entry name" value="Ankyrin_rpt"/>
</dbReference>
<evidence type="ECO:0000256" key="3">
    <source>
        <dbReference type="PROSITE-ProRule" id="PRU00023"/>
    </source>
</evidence>
<evidence type="ECO:0000259" key="4">
    <source>
        <dbReference type="Pfam" id="PF24883"/>
    </source>
</evidence>
<protein>
    <recommendedName>
        <fullName evidence="4">Nephrocystin 3-like N-terminal domain-containing protein</fullName>
    </recommendedName>
</protein>
<evidence type="ECO:0000256" key="1">
    <source>
        <dbReference type="ARBA" id="ARBA00022737"/>
    </source>
</evidence>
<feature type="repeat" description="ANK" evidence="3">
    <location>
        <begin position="855"/>
        <end position="887"/>
    </location>
</feature>
<evidence type="ECO:0000313" key="5">
    <source>
        <dbReference type="EMBL" id="KAK5625582.1"/>
    </source>
</evidence>
<dbReference type="Pfam" id="PF12796">
    <property type="entry name" value="Ank_2"/>
    <property type="match status" value="4"/>
</dbReference>
<keyword evidence="1" id="KW-0677">Repeat</keyword>
<dbReference type="PROSITE" id="PS50088">
    <property type="entry name" value="ANK_REPEAT"/>
    <property type="match status" value="3"/>
</dbReference>
<feature type="repeat" description="ANK" evidence="3">
    <location>
        <begin position="822"/>
        <end position="854"/>
    </location>
</feature>
<name>A0AAN7Z1H1_9PEZI</name>
<dbReference type="Gene3D" id="3.40.50.300">
    <property type="entry name" value="P-loop containing nucleotide triphosphate hydrolases"/>
    <property type="match status" value="1"/>
</dbReference>
<evidence type="ECO:0000313" key="6">
    <source>
        <dbReference type="Proteomes" id="UP001305414"/>
    </source>
</evidence>
<dbReference type="PANTHER" id="PTHR24198:SF165">
    <property type="entry name" value="ANKYRIN REPEAT-CONTAINING PROTEIN-RELATED"/>
    <property type="match status" value="1"/>
</dbReference>
<dbReference type="PANTHER" id="PTHR24198">
    <property type="entry name" value="ANKYRIN REPEAT AND PROTEIN KINASE DOMAIN-CONTAINING PROTEIN"/>
    <property type="match status" value="1"/>
</dbReference>
<dbReference type="SMART" id="SM00248">
    <property type="entry name" value="ANK"/>
    <property type="match status" value="13"/>
</dbReference>
<feature type="repeat" description="ANK" evidence="3">
    <location>
        <begin position="636"/>
        <end position="668"/>
    </location>
</feature>
<dbReference type="InterPro" id="IPR056884">
    <property type="entry name" value="NPHP3-like_N"/>
</dbReference>
<feature type="domain" description="Nephrocystin 3-like N-terminal" evidence="4">
    <location>
        <begin position="75"/>
        <end position="246"/>
    </location>
</feature>
<keyword evidence="2 3" id="KW-0040">ANK repeat</keyword>
<dbReference type="InterPro" id="IPR036770">
    <property type="entry name" value="Ankyrin_rpt-contain_sf"/>
</dbReference>
<dbReference type="Pfam" id="PF24883">
    <property type="entry name" value="NPHP3_N"/>
    <property type="match status" value="1"/>
</dbReference>
<gene>
    <name evidence="5" type="ORF">RRF57_001298</name>
</gene>
<accession>A0AAN7Z1H1</accession>
<dbReference type="PROSITE" id="PS50297">
    <property type="entry name" value="ANK_REP_REGION"/>
    <property type="match status" value="2"/>
</dbReference>
<evidence type="ECO:0000256" key="2">
    <source>
        <dbReference type="ARBA" id="ARBA00023043"/>
    </source>
</evidence>
<dbReference type="Proteomes" id="UP001305414">
    <property type="component" value="Unassembled WGS sequence"/>
</dbReference>
<reference evidence="5 6" key="1">
    <citation type="submission" date="2023-10" db="EMBL/GenBank/DDBJ databases">
        <title>Draft genome sequence of Xylaria bambusicola isolate GMP-LS, the root and basal stem rot pathogen of sugarcane in Indonesia.</title>
        <authorList>
            <person name="Selvaraj P."/>
            <person name="Muralishankar V."/>
            <person name="Muruganantham S."/>
            <person name="Sp S."/>
            <person name="Haryani S."/>
            <person name="Lau K.J.X."/>
            <person name="Naqvi N.I."/>
        </authorList>
    </citation>
    <scope>NUCLEOTIDE SEQUENCE [LARGE SCALE GENOMIC DNA]</scope>
    <source>
        <strain evidence="5">GMP-LS</strain>
    </source>
</reference>